<evidence type="ECO:0000313" key="3">
    <source>
        <dbReference type="EnsemblMetazoa" id="HelroP161609"/>
    </source>
</evidence>
<keyword evidence="4" id="KW-1185">Reference proteome</keyword>
<accession>T1ERP7</accession>
<dbReference type="CTD" id="20199247"/>
<feature type="transmembrane region" description="Helical" evidence="1">
    <location>
        <begin position="139"/>
        <end position="157"/>
    </location>
</feature>
<gene>
    <name evidence="3" type="primary">20199247</name>
    <name evidence="2" type="ORF">HELRODRAFT_161609</name>
</gene>
<evidence type="ECO:0000313" key="2">
    <source>
        <dbReference type="EMBL" id="ESO02351.1"/>
    </source>
</evidence>
<dbReference type="Proteomes" id="UP000015101">
    <property type="component" value="Unassembled WGS sequence"/>
</dbReference>
<dbReference type="HOGENOM" id="CLU_1637252_0_0_1"/>
<evidence type="ECO:0000256" key="1">
    <source>
        <dbReference type="SAM" id="Phobius"/>
    </source>
</evidence>
<keyword evidence="1" id="KW-0472">Membrane</keyword>
<reference evidence="3" key="3">
    <citation type="submission" date="2015-06" db="UniProtKB">
        <authorList>
            <consortium name="EnsemblMetazoa"/>
        </authorList>
    </citation>
    <scope>IDENTIFICATION</scope>
</reference>
<dbReference type="EnsemblMetazoa" id="HelroT161609">
    <property type="protein sequence ID" value="HelroP161609"/>
    <property type="gene ID" value="HelroG161609"/>
</dbReference>
<dbReference type="InParanoid" id="T1ERP7"/>
<keyword evidence="1" id="KW-0812">Transmembrane</keyword>
<proteinExistence type="predicted"/>
<dbReference type="EMBL" id="AMQM01000861">
    <property type="status" value="NOT_ANNOTATED_CDS"/>
    <property type="molecule type" value="Genomic_DNA"/>
</dbReference>
<sequence length="162" mass="18785">MKKDVLKWDRKKKYGIKLDKTPHGGIDFGTEYNPYMLNCYMRESKLIKTCFQLMGSAFKSALSSTDFNKGCRILTLAIKCCDDVEMNIRSNCNGDASEHFVLKYVRPLLNFHHDFVVKHCPKLLPSYVPRLRLLMNQAICWQHSVFLCIITAFMSVFTCLDQ</sequence>
<protein>
    <submittedName>
        <fullName evidence="2 3">Uncharacterized protein</fullName>
    </submittedName>
</protein>
<reference evidence="4" key="1">
    <citation type="submission" date="2012-12" db="EMBL/GenBank/DDBJ databases">
        <authorList>
            <person name="Hellsten U."/>
            <person name="Grimwood J."/>
            <person name="Chapman J.A."/>
            <person name="Shapiro H."/>
            <person name="Aerts A."/>
            <person name="Otillar R.P."/>
            <person name="Terry A.Y."/>
            <person name="Boore J.L."/>
            <person name="Simakov O."/>
            <person name="Marletaz F."/>
            <person name="Cho S.-J."/>
            <person name="Edsinger-Gonzales E."/>
            <person name="Havlak P."/>
            <person name="Kuo D.-H."/>
            <person name="Larsson T."/>
            <person name="Lv J."/>
            <person name="Arendt D."/>
            <person name="Savage R."/>
            <person name="Osoegawa K."/>
            <person name="de Jong P."/>
            <person name="Lindberg D.R."/>
            <person name="Seaver E.C."/>
            <person name="Weisblat D.A."/>
            <person name="Putnam N.H."/>
            <person name="Grigoriev I.V."/>
            <person name="Rokhsar D.S."/>
        </authorList>
    </citation>
    <scope>NUCLEOTIDE SEQUENCE</scope>
</reference>
<name>T1ERP7_HELRO</name>
<dbReference type="GeneID" id="20199247"/>
<organism evidence="3 4">
    <name type="scientific">Helobdella robusta</name>
    <name type="common">Californian leech</name>
    <dbReference type="NCBI Taxonomy" id="6412"/>
    <lineage>
        <taxon>Eukaryota</taxon>
        <taxon>Metazoa</taxon>
        <taxon>Spiralia</taxon>
        <taxon>Lophotrochozoa</taxon>
        <taxon>Annelida</taxon>
        <taxon>Clitellata</taxon>
        <taxon>Hirudinea</taxon>
        <taxon>Rhynchobdellida</taxon>
        <taxon>Glossiphoniidae</taxon>
        <taxon>Helobdella</taxon>
    </lineage>
</organism>
<evidence type="ECO:0000313" key="4">
    <source>
        <dbReference type="Proteomes" id="UP000015101"/>
    </source>
</evidence>
<dbReference type="AlphaFoldDB" id="T1ERP7"/>
<dbReference type="RefSeq" id="XP_009019759.1">
    <property type="nucleotide sequence ID" value="XM_009021511.1"/>
</dbReference>
<dbReference type="KEGG" id="hro:HELRODRAFT_161609"/>
<dbReference type="EMBL" id="KB096742">
    <property type="protein sequence ID" value="ESO02351.1"/>
    <property type="molecule type" value="Genomic_DNA"/>
</dbReference>
<reference evidence="2 4" key="2">
    <citation type="journal article" date="2013" name="Nature">
        <title>Insights into bilaterian evolution from three spiralian genomes.</title>
        <authorList>
            <person name="Simakov O."/>
            <person name="Marletaz F."/>
            <person name="Cho S.J."/>
            <person name="Edsinger-Gonzales E."/>
            <person name="Havlak P."/>
            <person name="Hellsten U."/>
            <person name="Kuo D.H."/>
            <person name="Larsson T."/>
            <person name="Lv J."/>
            <person name="Arendt D."/>
            <person name="Savage R."/>
            <person name="Osoegawa K."/>
            <person name="de Jong P."/>
            <person name="Grimwood J."/>
            <person name="Chapman J.A."/>
            <person name="Shapiro H."/>
            <person name="Aerts A."/>
            <person name="Otillar R.P."/>
            <person name="Terry A.Y."/>
            <person name="Boore J.L."/>
            <person name="Grigoriev I.V."/>
            <person name="Lindberg D.R."/>
            <person name="Seaver E.C."/>
            <person name="Weisblat D.A."/>
            <person name="Putnam N.H."/>
            <person name="Rokhsar D.S."/>
        </authorList>
    </citation>
    <scope>NUCLEOTIDE SEQUENCE</scope>
</reference>
<keyword evidence="1" id="KW-1133">Transmembrane helix</keyword>